<keyword evidence="10" id="KW-0594">Phospholipid biosynthesis</keyword>
<keyword evidence="4 16" id="KW-0808">Transferase</keyword>
<reference evidence="17 18" key="1">
    <citation type="submission" date="2016-07" db="EMBL/GenBank/DDBJ databases">
        <title>Characterization of isolates of Eisenbergiella tayi derived from blood cultures, using whole genome sequencing.</title>
        <authorList>
            <person name="Burdz T."/>
            <person name="Wiebe D."/>
            <person name="Huynh C."/>
            <person name="Bernard K."/>
        </authorList>
    </citation>
    <scope>NUCLEOTIDE SEQUENCE [LARGE SCALE GENOMIC DNA]</scope>
    <source>
        <strain evidence="15 17">NML 110608</strain>
        <strain evidence="16 18">NML 120489</strain>
    </source>
</reference>
<evidence type="ECO:0000313" key="15">
    <source>
        <dbReference type="EMBL" id="ODM04044.1"/>
    </source>
</evidence>
<dbReference type="CDD" id="cd09154">
    <property type="entry name" value="PLDc_SMU_988_like_1"/>
    <property type="match status" value="1"/>
</dbReference>
<evidence type="ECO:0000256" key="12">
    <source>
        <dbReference type="NCBIfam" id="TIGR04265"/>
    </source>
</evidence>
<dbReference type="Gene3D" id="3.30.870.10">
    <property type="entry name" value="Endonuclease Chain A"/>
    <property type="match status" value="2"/>
</dbReference>
<feature type="transmembrane region" description="Helical" evidence="13">
    <location>
        <begin position="37"/>
        <end position="57"/>
    </location>
</feature>
<feature type="domain" description="PLD phosphodiesterase" evidence="14">
    <location>
        <begin position="425"/>
        <end position="452"/>
    </location>
</feature>
<evidence type="ECO:0000256" key="11">
    <source>
        <dbReference type="ARBA" id="ARBA00023264"/>
    </source>
</evidence>
<evidence type="ECO:0000256" key="6">
    <source>
        <dbReference type="ARBA" id="ARBA00022737"/>
    </source>
</evidence>
<keyword evidence="7 13" id="KW-1133">Transmembrane helix</keyword>
<keyword evidence="6" id="KW-0677">Repeat</keyword>
<evidence type="ECO:0000256" key="4">
    <source>
        <dbReference type="ARBA" id="ARBA00022679"/>
    </source>
</evidence>
<organism evidence="16 18">
    <name type="scientific">Eisenbergiella tayi</name>
    <dbReference type="NCBI Taxonomy" id="1432052"/>
    <lineage>
        <taxon>Bacteria</taxon>
        <taxon>Bacillati</taxon>
        <taxon>Bacillota</taxon>
        <taxon>Clostridia</taxon>
        <taxon>Lachnospirales</taxon>
        <taxon>Lachnospiraceae</taxon>
        <taxon>Eisenbergiella</taxon>
    </lineage>
</organism>
<evidence type="ECO:0000256" key="9">
    <source>
        <dbReference type="ARBA" id="ARBA00023136"/>
    </source>
</evidence>
<dbReference type="GO" id="GO:0032049">
    <property type="term" value="P:cardiolipin biosynthetic process"/>
    <property type="evidence" value="ECO:0007669"/>
    <property type="project" value="UniProtKB-UniRule"/>
</dbReference>
<evidence type="ECO:0000256" key="8">
    <source>
        <dbReference type="ARBA" id="ARBA00023098"/>
    </source>
</evidence>
<evidence type="ECO:0000259" key="14">
    <source>
        <dbReference type="PROSITE" id="PS50035"/>
    </source>
</evidence>
<keyword evidence="11" id="KW-1208">Phospholipid metabolism</keyword>
<dbReference type="NCBIfam" id="TIGR04265">
    <property type="entry name" value="bac_cardiolipin"/>
    <property type="match status" value="1"/>
</dbReference>
<accession>A0A1E3APD2</accession>
<dbReference type="CDD" id="cd09160">
    <property type="entry name" value="PLDc_SMU_988_like_2"/>
    <property type="match status" value="1"/>
</dbReference>
<keyword evidence="8" id="KW-0443">Lipid metabolism</keyword>
<evidence type="ECO:0000256" key="7">
    <source>
        <dbReference type="ARBA" id="ARBA00022989"/>
    </source>
</evidence>
<dbReference type="PANTHER" id="PTHR21248">
    <property type="entry name" value="CARDIOLIPIN SYNTHASE"/>
    <property type="match status" value="1"/>
</dbReference>
<dbReference type="RefSeq" id="WP_009252108.1">
    <property type="nucleotide sequence ID" value="NZ_BAABXS010000001.1"/>
</dbReference>
<dbReference type="GO" id="GO:0005886">
    <property type="term" value="C:plasma membrane"/>
    <property type="evidence" value="ECO:0007669"/>
    <property type="project" value="UniProtKB-SubCell"/>
</dbReference>
<evidence type="ECO:0000313" key="17">
    <source>
        <dbReference type="Proteomes" id="UP000094067"/>
    </source>
</evidence>
<dbReference type="Proteomes" id="UP000095003">
    <property type="component" value="Unassembled WGS sequence"/>
</dbReference>
<comment type="caution">
    <text evidence="16">The sequence shown here is derived from an EMBL/GenBank/DDBJ whole genome shotgun (WGS) entry which is preliminary data.</text>
</comment>
<dbReference type="GeneID" id="93302304"/>
<dbReference type="SUPFAM" id="SSF56024">
    <property type="entry name" value="Phospholipase D/nuclease"/>
    <property type="match status" value="2"/>
</dbReference>
<dbReference type="EMBL" id="MCGI01000004">
    <property type="protein sequence ID" value="ODM09986.1"/>
    <property type="molecule type" value="Genomic_DNA"/>
</dbReference>
<feature type="transmembrane region" description="Helical" evidence="13">
    <location>
        <begin position="69"/>
        <end position="87"/>
    </location>
</feature>
<dbReference type="InterPro" id="IPR001736">
    <property type="entry name" value="PLipase_D/transphosphatidylase"/>
</dbReference>
<dbReference type="PATRIC" id="fig|1432052.3.peg.4825"/>
<feature type="transmembrane region" description="Helical" evidence="13">
    <location>
        <begin position="12"/>
        <end position="31"/>
    </location>
</feature>
<dbReference type="InterPro" id="IPR027379">
    <property type="entry name" value="CLS_N"/>
</dbReference>
<dbReference type="Proteomes" id="UP000094067">
    <property type="component" value="Unassembled WGS sequence"/>
</dbReference>
<feature type="domain" description="PLD phosphodiesterase" evidence="14">
    <location>
        <begin position="245"/>
        <end position="272"/>
    </location>
</feature>
<evidence type="ECO:0000256" key="1">
    <source>
        <dbReference type="ARBA" id="ARBA00004651"/>
    </source>
</evidence>
<keyword evidence="3" id="KW-0444">Lipid biosynthesis</keyword>
<dbReference type="InterPro" id="IPR025202">
    <property type="entry name" value="PLD-like_dom"/>
</dbReference>
<dbReference type="Pfam" id="PF13091">
    <property type="entry name" value="PLDc_2"/>
    <property type="match status" value="2"/>
</dbReference>
<keyword evidence="5 13" id="KW-0812">Transmembrane</keyword>
<comment type="subcellular location">
    <subcellularLocation>
        <location evidence="1">Cell membrane</location>
        <topology evidence="1">Multi-pass membrane protein</topology>
    </subcellularLocation>
</comment>
<evidence type="ECO:0000313" key="16">
    <source>
        <dbReference type="EMBL" id="ODM09986.1"/>
    </source>
</evidence>
<evidence type="ECO:0000256" key="10">
    <source>
        <dbReference type="ARBA" id="ARBA00023209"/>
    </source>
</evidence>
<keyword evidence="9 13" id="KW-0472">Membrane</keyword>
<sequence>MKGKYKRLVVNRIVVTVALILLQILWIVFMLEELAKYSSWITTAFTVLSIVIVLYIIGKDDNSAYKIGWIVLIMVLPLFGGLLYLFSGDKKPSRGMRRKLNEQHELFKESLLQEAEIQDRLGKVHGRAAGTFDYVRRVGDFPVYGNTDVTYYPSGEEMFVDMLDELRAAKHFIFVEYFIVSEGEMWEEVLKILKQKADEGLDVRMIYDDMGCVTLLPGGYFKWLEKCGIKCMAFNPVIPFFSLVMNNRDHRKILDIDGHTAFTGGINLADEYINKKVRFGYWKDTGVRLKGEGVWNFTEMFLEMWNAFRKEDTDISCFKPHVYHPEPFEGEGFVQPYTDSPLDNETIAENVYLDILNQAKKYVYIFTPYLIVDDVMRNALCMAAKRGVDVRIVTPGTPDKPTIFRLTRSNYPPLLRAGIRIYEYTPGFIHAKSYISDDEFGVVGSVNMDFRSLYLHFECATLLYRTSGLKELKKDSLDTIEVSREITLKDCKQGIIGGLFDSVLRVFAPLC</sequence>
<dbReference type="SMART" id="SM00155">
    <property type="entry name" value="PLDc"/>
    <property type="match status" value="2"/>
</dbReference>
<dbReference type="PANTHER" id="PTHR21248:SF22">
    <property type="entry name" value="PHOSPHOLIPASE D"/>
    <property type="match status" value="1"/>
</dbReference>
<protein>
    <recommendedName>
        <fullName evidence="12">Cardiolipin synthase</fullName>
        <ecNumber evidence="12">2.7.8.-</ecNumber>
    </recommendedName>
</protein>
<dbReference type="Pfam" id="PF13396">
    <property type="entry name" value="PLDc_N"/>
    <property type="match status" value="1"/>
</dbReference>
<dbReference type="PROSITE" id="PS50035">
    <property type="entry name" value="PLD"/>
    <property type="match status" value="2"/>
</dbReference>
<proteinExistence type="predicted"/>
<evidence type="ECO:0000256" key="3">
    <source>
        <dbReference type="ARBA" id="ARBA00022516"/>
    </source>
</evidence>
<dbReference type="InterPro" id="IPR022924">
    <property type="entry name" value="Cardiolipin_synthase"/>
</dbReference>
<name>A0A1E3APD2_9FIRM</name>
<keyword evidence="2" id="KW-1003">Cell membrane</keyword>
<evidence type="ECO:0000313" key="18">
    <source>
        <dbReference type="Proteomes" id="UP000095003"/>
    </source>
</evidence>
<evidence type="ECO:0000256" key="5">
    <source>
        <dbReference type="ARBA" id="ARBA00022692"/>
    </source>
</evidence>
<evidence type="ECO:0000256" key="13">
    <source>
        <dbReference type="SAM" id="Phobius"/>
    </source>
</evidence>
<dbReference type="GO" id="GO:0008808">
    <property type="term" value="F:cardiolipin synthase activity"/>
    <property type="evidence" value="ECO:0007669"/>
    <property type="project" value="UniProtKB-UniRule"/>
</dbReference>
<gene>
    <name evidence="16" type="primary">cls_3</name>
    <name evidence="16" type="ORF">BEH84_04354</name>
    <name evidence="15" type="ORF">BEI61_04847</name>
</gene>
<dbReference type="EC" id="2.7.8.-" evidence="12"/>
<dbReference type="EMBL" id="MCGH01000003">
    <property type="protein sequence ID" value="ODM04044.1"/>
    <property type="molecule type" value="Genomic_DNA"/>
</dbReference>
<evidence type="ECO:0000256" key="2">
    <source>
        <dbReference type="ARBA" id="ARBA00022475"/>
    </source>
</evidence>
<dbReference type="AlphaFoldDB" id="A0A1E3APD2"/>